<evidence type="ECO:0000313" key="3">
    <source>
        <dbReference type="Proteomes" id="UP001214576"/>
    </source>
</evidence>
<organism evidence="2 3">
    <name type="scientific">Ovis ammon polii</name>
    <dbReference type="NCBI Taxonomy" id="230172"/>
    <lineage>
        <taxon>Eukaryota</taxon>
        <taxon>Metazoa</taxon>
        <taxon>Chordata</taxon>
        <taxon>Craniata</taxon>
        <taxon>Vertebrata</taxon>
        <taxon>Euteleostomi</taxon>
        <taxon>Mammalia</taxon>
        <taxon>Eutheria</taxon>
        <taxon>Laurasiatheria</taxon>
        <taxon>Artiodactyla</taxon>
        <taxon>Ruminantia</taxon>
        <taxon>Pecora</taxon>
        <taxon>Bovidae</taxon>
        <taxon>Caprinae</taxon>
        <taxon>Ovis</taxon>
    </lineage>
</organism>
<accession>A0AAD4Y879</accession>
<gene>
    <name evidence="2" type="ORF">MG293_013289</name>
</gene>
<dbReference type="AlphaFoldDB" id="A0AAD4Y879"/>
<sequence>MSTVKLEKAMSHSVSQEDLVEEPPQGRNEEQKLSTLKPCEAAYGHDKYSGNVIHLADEASHESPGVKLHQAWAEEQSLSTLKAHGAVCEHDCFLESISSSDVEENSGTPSPVLPLQSLIQIPEDLDLDSIPDPRGDGAPTAPGASSGPDQLVYPPCPSDLEHQLSRAILPLE</sequence>
<name>A0AAD4Y879_OVIAM</name>
<feature type="region of interest" description="Disordered" evidence="1">
    <location>
        <begin position="1"/>
        <end position="34"/>
    </location>
</feature>
<comment type="caution">
    <text evidence="2">The sequence shown here is derived from an EMBL/GenBank/DDBJ whole genome shotgun (WGS) entry which is preliminary data.</text>
</comment>
<feature type="region of interest" description="Disordered" evidence="1">
    <location>
        <begin position="123"/>
        <end position="157"/>
    </location>
</feature>
<protein>
    <submittedName>
        <fullName evidence="2">Uncharacterized protein</fullName>
    </submittedName>
</protein>
<reference evidence="2" key="1">
    <citation type="submission" date="2022-03" db="EMBL/GenBank/DDBJ databases">
        <title>Genomic analyses of argali, domestic sheep and their hybrids provide insights into chromosomal evolution, heterosis and genetic basis of agronomic traits.</title>
        <authorList>
            <person name="Li M."/>
        </authorList>
    </citation>
    <scope>NUCLEOTIDE SEQUENCE</scope>
    <source>
        <strain evidence="2">CAU-MHL-2022a</strain>
        <tissue evidence="2">Skin</tissue>
    </source>
</reference>
<evidence type="ECO:0000313" key="2">
    <source>
        <dbReference type="EMBL" id="KAI4537086.1"/>
    </source>
</evidence>
<evidence type="ECO:0000256" key="1">
    <source>
        <dbReference type="SAM" id="MobiDB-lite"/>
    </source>
</evidence>
<proteinExistence type="predicted"/>
<keyword evidence="3" id="KW-1185">Reference proteome</keyword>
<dbReference type="EMBL" id="JAKZEL010000015">
    <property type="protein sequence ID" value="KAI4537086.1"/>
    <property type="molecule type" value="Genomic_DNA"/>
</dbReference>
<feature type="compositionally biased region" description="Basic and acidic residues" evidence="1">
    <location>
        <begin position="1"/>
        <end position="10"/>
    </location>
</feature>
<dbReference type="Proteomes" id="UP001214576">
    <property type="component" value="Unassembled WGS sequence"/>
</dbReference>